<evidence type="ECO:0000256" key="7">
    <source>
        <dbReference type="SAM" id="MobiDB-lite"/>
    </source>
</evidence>
<dbReference type="InterPro" id="IPR001041">
    <property type="entry name" value="2Fe-2S_ferredoxin-type"/>
</dbReference>
<keyword evidence="4" id="KW-0408">Iron</keyword>
<gene>
    <name evidence="9" type="ORF">GCM10011487_40510</name>
</gene>
<dbReference type="InterPro" id="IPR001055">
    <property type="entry name" value="Adrenodoxin-like"/>
</dbReference>
<comment type="caution">
    <text evidence="9">The sequence shown here is derived from an EMBL/GenBank/DDBJ whole genome shotgun (WGS) entry which is preliminary data.</text>
</comment>
<keyword evidence="10" id="KW-1185">Reference proteome</keyword>
<dbReference type="PRINTS" id="PR00355">
    <property type="entry name" value="ADRENODOXIN"/>
</dbReference>
<dbReference type="InterPro" id="IPR036010">
    <property type="entry name" value="2Fe-2S_ferredoxin-like_sf"/>
</dbReference>
<dbReference type="SUPFAM" id="SSF54292">
    <property type="entry name" value="2Fe-2S ferredoxin-like"/>
    <property type="match status" value="1"/>
</dbReference>
<dbReference type="GO" id="GO:0051537">
    <property type="term" value="F:2 iron, 2 sulfur cluster binding"/>
    <property type="evidence" value="ECO:0007669"/>
    <property type="project" value="UniProtKB-KW"/>
</dbReference>
<evidence type="ECO:0000313" key="9">
    <source>
        <dbReference type="EMBL" id="GFE82051.1"/>
    </source>
</evidence>
<feature type="region of interest" description="Disordered" evidence="7">
    <location>
        <begin position="64"/>
        <end position="83"/>
    </location>
</feature>
<reference evidence="10" key="1">
    <citation type="submission" date="2020-01" db="EMBL/GenBank/DDBJ databases">
        <title>'Steroidobacter agaridevorans' sp. nov., agar-degrading bacteria isolated from rhizosphere soils.</title>
        <authorList>
            <person name="Ikenaga M."/>
            <person name="Kataoka M."/>
            <person name="Murouchi A."/>
            <person name="Katsuragi S."/>
            <person name="Sakai M."/>
        </authorList>
    </citation>
    <scope>NUCLEOTIDE SEQUENCE [LARGE SCALE GENOMIC DNA]</scope>
    <source>
        <strain evidence="10">YU21-B</strain>
    </source>
</reference>
<protein>
    <submittedName>
        <fullName evidence="9">Ferredoxin</fullName>
    </submittedName>
</protein>
<dbReference type="RefSeq" id="WP_161813728.1">
    <property type="nucleotide sequence ID" value="NZ_BLJN01000004.1"/>
</dbReference>
<evidence type="ECO:0000256" key="4">
    <source>
        <dbReference type="ARBA" id="ARBA00023004"/>
    </source>
</evidence>
<evidence type="ECO:0000256" key="2">
    <source>
        <dbReference type="ARBA" id="ARBA00022714"/>
    </source>
</evidence>
<evidence type="ECO:0000256" key="6">
    <source>
        <dbReference type="ARBA" id="ARBA00034078"/>
    </source>
</evidence>
<name>A0A829YGV7_9GAMM</name>
<evidence type="ECO:0000259" key="8">
    <source>
        <dbReference type="PROSITE" id="PS51085"/>
    </source>
</evidence>
<comment type="similarity">
    <text evidence="1">Belongs to the adrenodoxin/putidaredoxin family.</text>
</comment>
<keyword evidence="2" id="KW-0001">2Fe-2S</keyword>
<dbReference type="PROSITE" id="PS51085">
    <property type="entry name" value="2FE2S_FER_2"/>
    <property type="match status" value="1"/>
</dbReference>
<dbReference type="GO" id="GO:0140647">
    <property type="term" value="P:P450-containing electron transport chain"/>
    <property type="evidence" value="ECO:0007669"/>
    <property type="project" value="InterPro"/>
</dbReference>
<dbReference type="AlphaFoldDB" id="A0A829YGV7"/>
<dbReference type="EMBL" id="BLJN01000004">
    <property type="protein sequence ID" value="GFE82051.1"/>
    <property type="molecule type" value="Genomic_DNA"/>
</dbReference>
<comment type="cofactor">
    <cofactor evidence="6">
        <name>[2Fe-2S] cluster</name>
        <dbReference type="ChEBI" id="CHEBI:190135"/>
    </cofactor>
</comment>
<proteinExistence type="inferred from homology"/>
<sequence>MPKLTVTTRSGEDREIAVAAGPSLMQGLREAGIDEIQAVCGGCAACCTCHVYVASEQLDRLPPLSEEEDALLESSDARQPTSRLSCQIPVTEALEGLRVTVAPDM</sequence>
<keyword evidence="5" id="KW-0411">Iron-sulfur</keyword>
<evidence type="ECO:0000256" key="1">
    <source>
        <dbReference type="ARBA" id="ARBA00010914"/>
    </source>
</evidence>
<dbReference type="PANTHER" id="PTHR23426">
    <property type="entry name" value="FERREDOXIN/ADRENODOXIN"/>
    <property type="match status" value="1"/>
</dbReference>
<feature type="domain" description="2Fe-2S ferredoxin-type" evidence="8">
    <location>
        <begin position="2"/>
        <end position="105"/>
    </location>
</feature>
<evidence type="ECO:0000313" key="10">
    <source>
        <dbReference type="Proteomes" id="UP000445000"/>
    </source>
</evidence>
<dbReference type="PANTHER" id="PTHR23426:SF65">
    <property type="entry name" value="FERREDOXIN-2, MITOCHONDRIAL"/>
    <property type="match status" value="1"/>
</dbReference>
<accession>A0A829YGV7</accession>
<dbReference type="InterPro" id="IPR012675">
    <property type="entry name" value="Beta-grasp_dom_sf"/>
</dbReference>
<organism evidence="9 10">
    <name type="scientific">Steroidobacter agaridevorans</name>
    <dbReference type="NCBI Taxonomy" id="2695856"/>
    <lineage>
        <taxon>Bacteria</taxon>
        <taxon>Pseudomonadati</taxon>
        <taxon>Pseudomonadota</taxon>
        <taxon>Gammaproteobacteria</taxon>
        <taxon>Steroidobacterales</taxon>
        <taxon>Steroidobacteraceae</taxon>
        <taxon>Steroidobacter</taxon>
    </lineage>
</organism>
<evidence type="ECO:0000256" key="3">
    <source>
        <dbReference type="ARBA" id="ARBA00022723"/>
    </source>
</evidence>
<dbReference type="Proteomes" id="UP000445000">
    <property type="component" value="Unassembled WGS sequence"/>
</dbReference>
<keyword evidence="3" id="KW-0479">Metal-binding</keyword>
<dbReference type="GO" id="GO:0009055">
    <property type="term" value="F:electron transfer activity"/>
    <property type="evidence" value="ECO:0007669"/>
    <property type="project" value="TreeGrafter"/>
</dbReference>
<dbReference type="GO" id="GO:0046872">
    <property type="term" value="F:metal ion binding"/>
    <property type="evidence" value="ECO:0007669"/>
    <property type="project" value="UniProtKB-KW"/>
</dbReference>
<evidence type="ECO:0000256" key="5">
    <source>
        <dbReference type="ARBA" id="ARBA00023014"/>
    </source>
</evidence>
<dbReference type="Gene3D" id="3.10.20.30">
    <property type="match status" value="1"/>
</dbReference>